<name>A0A1L7CYL3_9CORY</name>
<dbReference type="GO" id="GO:0005524">
    <property type="term" value="F:ATP binding"/>
    <property type="evidence" value="ECO:0007669"/>
    <property type="project" value="UniProtKB-KW"/>
</dbReference>
<feature type="region of interest" description="Disordered" evidence="4">
    <location>
        <begin position="336"/>
        <end position="357"/>
    </location>
</feature>
<keyword evidence="7" id="KW-1185">Reference proteome</keyword>
<dbReference type="CDD" id="cd03221">
    <property type="entry name" value="ABCF_EF-3"/>
    <property type="match status" value="2"/>
</dbReference>
<dbReference type="Gene3D" id="3.40.50.300">
    <property type="entry name" value="P-loop containing nucleotide triphosphate hydrolases"/>
    <property type="match status" value="2"/>
</dbReference>
<accession>A0A1L7CYL3</accession>
<protein>
    <submittedName>
        <fullName evidence="6">ABC transporter ATP-binding protein</fullName>
    </submittedName>
</protein>
<feature type="domain" description="ABC transporter" evidence="5">
    <location>
        <begin position="1"/>
        <end position="262"/>
    </location>
</feature>
<dbReference type="InterPro" id="IPR017871">
    <property type="entry name" value="ABC_transporter-like_CS"/>
</dbReference>
<sequence>MSANGVSFDYEATPVLREVDLTLSAGDVLGLVGDNGAGKSTLLWILSGRRKPTSGRVTHIGVRALGSQELQAPFDSTGRMLVEEALGPARRRLAALEAAAEAMASEDPEAAAAAEEDYNRHFADVVAHDDWNAEHNAEVVLDHLGLIKDGPEGPLLDQLTVEMSGGQRALLGLALTLIRRPEILLLDEPTNHLDDRGRELIIRTIREHPGVVVLATHDRDFLDETCTHIGDLIPGRPGIGIFRGNWTEYDRHRRHERALWEHRWRTETHEKARLEKAIDTGAREVSPGRARTDNDKISYNQAGARVERQIARRVRAARSRLEELEAEGVAKPPALLGFDAPLTRPPSTKRAPSGSEDDFHLKLRGVVVPDRIRVGSLTIRPGDTVVVTGPNGAGKSTLLSVLAGELAPESGEARIGQGARVAMLRQEQRWADPRKSANQLFEELHDGGVELEDLGLLSPEDADRPVGDLSVGQQRRVALALVVADPPEVLILDEPTNHLSVDLIEEVQDAIEATEGTVIVVTHDRRMVQRLEARHLVVEAGEVTELPRGRRPVEFA</sequence>
<dbReference type="PANTHER" id="PTHR19211:SF6">
    <property type="entry name" value="BLL7188 PROTEIN"/>
    <property type="match status" value="1"/>
</dbReference>
<dbReference type="AlphaFoldDB" id="A0A1L7CYL3"/>
<dbReference type="SUPFAM" id="SSF52540">
    <property type="entry name" value="P-loop containing nucleoside triphosphate hydrolases"/>
    <property type="match status" value="2"/>
</dbReference>
<organism evidence="6 7">
    <name type="scientific">Corynebacterium sphenisci DSM 44792</name>
    <dbReference type="NCBI Taxonomy" id="1437874"/>
    <lineage>
        <taxon>Bacteria</taxon>
        <taxon>Bacillati</taxon>
        <taxon>Actinomycetota</taxon>
        <taxon>Actinomycetes</taxon>
        <taxon>Mycobacteriales</taxon>
        <taxon>Corynebacteriaceae</taxon>
        <taxon>Corynebacterium</taxon>
    </lineage>
</organism>
<dbReference type="PROSITE" id="PS00211">
    <property type="entry name" value="ABC_TRANSPORTER_1"/>
    <property type="match status" value="2"/>
</dbReference>
<dbReference type="STRING" id="1437874.CSPHI_08015"/>
<dbReference type="Pfam" id="PF00005">
    <property type="entry name" value="ABC_tran"/>
    <property type="match status" value="2"/>
</dbReference>
<keyword evidence="2" id="KW-0547">Nucleotide-binding</keyword>
<reference evidence="6 7" key="1">
    <citation type="submission" date="2014-08" db="EMBL/GenBank/DDBJ databases">
        <title>Complete genome sequence of Corynebacterium sphenisci CECT 5990(T) (=DSM 44792(T)), isolated from healthy wild penguins.</title>
        <authorList>
            <person name="Ruckert C."/>
            <person name="Albersmeier A."/>
            <person name="Winkler A."/>
            <person name="Kalinowski J."/>
        </authorList>
    </citation>
    <scope>NUCLEOTIDE SEQUENCE [LARGE SCALE GENOMIC DNA]</scope>
    <source>
        <strain evidence="6 7">DSM 44792</strain>
    </source>
</reference>
<evidence type="ECO:0000313" key="6">
    <source>
        <dbReference type="EMBL" id="APT90989.1"/>
    </source>
</evidence>
<evidence type="ECO:0000313" key="7">
    <source>
        <dbReference type="Proteomes" id="UP000185469"/>
    </source>
</evidence>
<gene>
    <name evidence="6" type="ORF">CSPHI_08015</name>
</gene>
<dbReference type="SMART" id="SM00382">
    <property type="entry name" value="AAA"/>
    <property type="match status" value="2"/>
</dbReference>
<dbReference type="InterPro" id="IPR050611">
    <property type="entry name" value="ABCF"/>
</dbReference>
<dbReference type="InterPro" id="IPR003593">
    <property type="entry name" value="AAA+_ATPase"/>
</dbReference>
<proteinExistence type="predicted"/>
<dbReference type="KEGG" id="csph:CSPHI_08015"/>
<evidence type="ECO:0000256" key="4">
    <source>
        <dbReference type="SAM" id="MobiDB-lite"/>
    </source>
</evidence>
<dbReference type="InterPro" id="IPR003439">
    <property type="entry name" value="ABC_transporter-like_ATP-bd"/>
</dbReference>
<keyword evidence="1" id="KW-0677">Repeat</keyword>
<feature type="domain" description="ABC transporter" evidence="5">
    <location>
        <begin position="354"/>
        <end position="556"/>
    </location>
</feature>
<dbReference type="Proteomes" id="UP000185469">
    <property type="component" value="Chromosome"/>
</dbReference>
<dbReference type="GO" id="GO:0016887">
    <property type="term" value="F:ATP hydrolysis activity"/>
    <property type="evidence" value="ECO:0007669"/>
    <property type="project" value="InterPro"/>
</dbReference>
<evidence type="ECO:0000259" key="5">
    <source>
        <dbReference type="PROSITE" id="PS50893"/>
    </source>
</evidence>
<dbReference type="FunFam" id="3.40.50.300:FF:000011">
    <property type="entry name" value="Putative ABC transporter ATP-binding component"/>
    <property type="match status" value="1"/>
</dbReference>
<keyword evidence="3 6" id="KW-0067">ATP-binding</keyword>
<dbReference type="EMBL" id="CP009248">
    <property type="protein sequence ID" value="APT90989.1"/>
    <property type="molecule type" value="Genomic_DNA"/>
</dbReference>
<evidence type="ECO:0000256" key="1">
    <source>
        <dbReference type="ARBA" id="ARBA00022737"/>
    </source>
</evidence>
<dbReference type="PANTHER" id="PTHR19211">
    <property type="entry name" value="ATP-BINDING TRANSPORT PROTEIN-RELATED"/>
    <property type="match status" value="1"/>
</dbReference>
<dbReference type="InterPro" id="IPR027417">
    <property type="entry name" value="P-loop_NTPase"/>
</dbReference>
<dbReference type="PROSITE" id="PS50893">
    <property type="entry name" value="ABC_TRANSPORTER_2"/>
    <property type="match status" value="2"/>
</dbReference>
<evidence type="ECO:0000256" key="2">
    <source>
        <dbReference type="ARBA" id="ARBA00022741"/>
    </source>
</evidence>
<evidence type="ECO:0000256" key="3">
    <source>
        <dbReference type="ARBA" id="ARBA00022840"/>
    </source>
</evidence>